<feature type="compositionally biased region" description="Polar residues" evidence="4">
    <location>
        <begin position="39"/>
        <end position="53"/>
    </location>
</feature>
<dbReference type="PANTHER" id="PTHR46458:SF18">
    <property type="entry name" value="GLOBIN DOMAIN-CONTAINING PROTEIN"/>
    <property type="match status" value="1"/>
</dbReference>
<protein>
    <submittedName>
        <fullName evidence="7">GLOBIN domain-containing protein</fullName>
    </submittedName>
</protein>
<dbReference type="SUPFAM" id="SSF46458">
    <property type="entry name" value="Globin-like"/>
    <property type="match status" value="1"/>
</dbReference>
<dbReference type="InterPro" id="IPR012292">
    <property type="entry name" value="Globin/Proto"/>
</dbReference>
<feature type="region of interest" description="Disordered" evidence="4">
    <location>
        <begin position="23"/>
        <end position="138"/>
    </location>
</feature>
<keyword evidence="6" id="KW-1185">Reference proteome</keyword>
<evidence type="ECO:0000256" key="4">
    <source>
        <dbReference type="SAM" id="MobiDB-lite"/>
    </source>
</evidence>
<dbReference type="InterPro" id="IPR044399">
    <property type="entry name" value="Mb-like_M"/>
</dbReference>
<organism evidence="6 7">
    <name type="scientific">Parastrongyloides trichosuri</name>
    <name type="common">Possum-specific nematode worm</name>
    <dbReference type="NCBI Taxonomy" id="131310"/>
    <lineage>
        <taxon>Eukaryota</taxon>
        <taxon>Metazoa</taxon>
        <taxon>Ecdysozoa</taxon>
        <taxon>Nematoda</taxon>
        <taxon>Chromadorea</taxon>
        <taxon>Rhabditida</taxon>
        <taxon>Tylenchina</taxon>
        <taxon>Panagrolaimomorpha</taxon>
        <taxon>Strongyloidoidea</taxon>
        <taxon>Strongyloididae</taxon>
        <taxon>Parastrongyloides</taxon>
    </lineage>
</organism>
<feature type="region of interest" description="Disordered" evidence="4">
    <location>
        <begin position="509"/>
        <end position="550"/>
    </location>
</feature>
<sequence length="562" mass="63430">MFLISKIVRGRRLLHELEAAQAAQKNKDEKESRGKDFQEGSNLSETDGTNFDYDNNLKLRRPSKGQEGISRIRSSKKSKPKNMSSSIVNSPKNHNNHIKNTINQQSLSVSQGGTINKAKGRNSVREKRSLSNKKRKNTTIGVVVTNESGVEKKTGRSVDGGIGSNGLALRRTSSMPSVCDDVSFFKASHYNYDAKLNRLQKRSLRFTWHRLQTKNGGKRVENVFEEVFDRLIKVIPSIKDMFATRAFLSVMSRNECSTIRDHARVTVKMIDVVIKNLDVEDNKRTDTGSSCDPRRVGAAHAPFRPYGITGHYWEKFGEMIIDVVLTQEAVRDLPGAGQAWVVLAACLVDQLRAGFEQKCSYLAYGSNNPGNPSKPYHKNSTPYLPNPPLCPFNKNQQYESNDNNEFNQNGTFSIESSRKNSNHDVSNTFSLPSTSSSRNKKDIFFRGMSDSTDDCEHIHHSFGRSINDYYHHDHAYSVDNQKLTLSDLQLSEIPSRNIVYNLIDPSKEIQRPVVRSPKDGNHSHHSSERGQQESSRRTNSNKSSMVDDLYHPMQNCLLSNDI</sequence>
<dbReference type="AlphaFoldDB" id="A0A0N4ZRH9"/>
<dbReference type="STRING" id="131310.A0A0N4ZRH9"/>
<feature type="compositionally biased region" description="Basic and acidic residues" evidence="4">
    <location>
        <begin position="25"/>
        <end position="38"/>
    </location>
</feature>
<evidence type="ECO:0000256" key="3">
    <source>
        <dbReference type="ARBA" id="ARBA00023004"/>
    </source>
</evidence>
<dbReference type="InterPro" id="IPR000971">
    <property type="entry name" value="Globin"/>
</dbReference>
<evidence type="ECO:0000259" key="5">
    <source>
        <dbReference type="Pfam" id="PF00042"/>
    </source>
</evidence>
<dbReference type="PANTHER" id="PTHR46458">
    <property type="entry name" value="BLR2807 PROTEIN"/>
    <property type="match status" value="1"/>
</dbReference>
<feature type="compositionally biased region" description="Basic and acidic residues" evidence="4">
    <location>
        <begin position="509"/>
        <end position="536"/>
    </location>
</feature>
<dbReference type="InterPro" id="IPR009050">
    <property type="entry name" value="Globin-like_sf"/>
</dbReference>
<proteinExistence type="predicted"/>
<accession>A0A0N4ZRH9</accession>
<dbReference type="Pfam" id="PF00042">
    <property type="entry name" value="Globin"/>
    <property type="match status" value="1"/>
</dbReference>
<dbReference type="GO" id="GO:0046872">
    <property type="term" value="F:metal ion binding"/>
    <property type="evidence" value="ECO:0007669"/>
    <property type="project" value="UniProtKB-KW"/>
</dbReference>
<dbReference type="Proteomes" id="UP000038045">
    <property type="component" value="Unplaced"/>
</dbReference>
<reference evidence="7" key="1">
    <citation type="submission" date="2017-02" db="UniProtKB">
        <authorList>
            <consortium name="WormBaseParasite"/>
        </authorList>
    </citation>
    <scope>IDENTIFICATION</scope>
</reference>
<feature type="compositionally biased region" description="Low complexity" evidence="4">
    <location>
        <begin position="426"/>
        <end position="436"/>
    </location>
</feature>
<feature type="domain" description="Globin" evidence="5">
    <location>
        <begin position="226"/>
        <end position="349"/>
    </location>
</feature>
<keyword evidence="1" id="KW-0349">Heme</keyword>
<dbReference type="WBParaSite" id="PTRK_0001111500.2">
    <property type="protein sequence ID" value="PTRK_0001111500.2"/>
    <property type="gene ID" value="PTRK_0001111500"/>
</dbReference>
<dbReference type="InterPro" id="IPR050532">
    <property type="entry name" value="Globin-like_OT"/>
</dbReference>
<dbReference type="CDD" id="cd01040">
    <property type="entry name" value="Mb-like"/>
    <property type="match status" value="1"/>
</dbReference>
<name>A0A0N4ZRH9_PARTI</name>
<evidence type="ECO:0000256" key="1">
    <source>
        <dbReference type="ARBA" id="ARBA00022617"/>
    </source>
</evidence>
<feature type="region of interest" description="Disordered" evidence="4">
    <location>
        <begin position="370"/>
        <end position="436"/>
    </location>
</feature>
<dbReference type="Gene3D" id="1.10.490.10">
    <property type="entry name" value="Globins"/>
    <property type="match status" value="1"/>
</dbReference>
<keyword evidence="3" id="KW-0408">Iron</keyword>
<dbReference type="GO" id="GO:0019825">
    <property type="term" value="F:oxygen binding"/>
    <property type="evidence" value="ECO:0007669"/>
    <property type="project" value="InterPro"/>
</dbReference>
<evidence type="ECO:0000313" key="6">
    <source>
        <dbReference type="Proteomes" id="UP000038045"/>
    </source>
</evidence>
<evidence type="ECO:0000256" key="2">
    <source>
        <dbReference type="ARBA" id="ARBA00022723"/>
    </source>
</evidence>
<dbReference type="GO" id="GO:0020037">
    <property type="term" value="F:heme binding"/>
    <property type="evidence" value="ECO:0007669"/>
    <property type="project" value="InterPro"/>
</dbReference>
<keyword evidence="2" id="KW-0479">Metal-binding</keyword>
<evidence type="ECO:0000313" key="7">
    <source>
        <dbReference type="WBParaSite" id="PTRK_0001111500.2"/>
    </source>
</evidence>
<feature type="compositionally biased region" description="Polar residues" evidence="4">
    <location>
        <begin position="393"/>
        <end position="415"/>
    </location>
</feature>